<feature type="compositionally biased region" description="Polar residues" evidence="1">
    <location>
        <begin position="32"/>
        <end position="44"/>
    </location>
</feature>
<gene>
    <name evidence="2" type="ORF">GIB67_009763</name>
</gene>
<feature type="region of interest" description="Disordered" evidence="1">
    <location>
        <begin position="146"/>
        <end position="165"/>
    </location>
</feature>
<keyword evidence="3" id="KW-1185">Reference proteome</keyword>
<dbReference type="Proteomes" id="UP000541444">
    <property type="component" value="Unassembled WGS sequence"/>
</dbReference>
<organism evidence="2 3">
    <name type="scientific">Kingdonia uniflora</name>
    <dbReference type="NCBI Taxonomy" id="39325"/>
    <lineage>
        <taxon>Eukaryota</taxon>
        <taxon>Viridiplantae</taxon>
        <taxon>Streptophyta</taxon>
        <taxon>Embryophyta</taxon>
        <taxon>Tracheophyta</taxon>
        <taxon>Spermatophyta</taxon>
        <taxon>Magnoliopsida</taxon>
        <taxon>Ranunculales</taxon>
        <taxon>Circaeasteraceae</taxon>
        <taxon>Kingdonia</taxon>
    </lineage>
</organism>
<accession>A0A7J7LB71</accession>
<reference evidence="2 3" key="1">
    <citation type="journal article" date="2020" name="IScience">
        <title>Genome Sequencing of the Endangered Kingdonia uniflora (Circaeasteraceae, Ranunculales) Reveals Potential Mechanisms of Evolutionary Specialization.</title>
        <authorList>
            <person name="Sun Y."/>
            <person name="Deng T."/>
            <person name="Zhang A."/>
            <person name="Moore M.J."/>
            <person name="Landis J.B."/>
            <person name="Lin N."/>
            <person name="Zhang H."/>
            <person name="Zhang X."/>
            <person name="Huang J."/>
            <person name="Zhang X."/>
            <person name="Sun H."/>
            <person name="Wang H."/>
        </authorList>
    </citation>
    <scope>NUCLEOTIDE SEQUENCE [LARGE SCALE GENOMIC DNA]</scope>
    <source>
        <strain evidence="2">TB1705</strain>
        <tissue evidence="2">Leaf</tissue>
    </source>
</reference>
<dbReference type="AlphaFoldDB" id="A0A7J7LB71"/>
<feature type="region of interest" description="Disordered" evidence="1">
    <location>
        <begin position="1"/>
        <end position="59"/>
    </location>
</feature>
<feature type="region of interest" description="Disordered" evidence="1">
    <location>
        <begin position="296"/>
        <end position="388"/>
    </location>
</feature>
<proteinExistence type="predicted"/>
<dbReference type="EMBL" id="JACGCM010002435">
    <property type="protein sequence ID" value="KAF6139916.1"/>
    <property type="molecule type" value="Genomic_DNA"/>
</dbReference>
<evidence type="ECO:0000313" key="3">
    <source>
        <dbReference type="Proteomes" id="UP000541444"/>
    </source>
</evidence>
<protein>
    <submittedName>
        <fullName evidence="2">Uncharacterized protein</fullName>
    </submittedName>
</protein>
<evidence type="ECO:0000256" key="1">
    <source>
        <dbReference type="SAM" id="MobiDB-lite"/>
    </source>
</evidence>
<sequence>MTGTAAGKRPNENSDEKGVGQISRQAIGRLSNWKTQQHGSSANLSGFHPNLDADQAGNPFPRRQYQALCRYEPPKPNRFQLPTPEVVHAATPQRVDGMQSGEPQKSGEKLPHSLTGFEEVAAGFRELQQVNQTTSYHNLNNQFERDPLDRLSGRKGNSKEVDHTSLQHRPHSCELDLDLNCFFKPMNKTPKQICQPGPVFSKPIRVRQKTHTPRVLNFELKKRVLNFEEAGLDTPSQPIQLYIDLTASPPLPVHKAGPSQSSSKPVVTKAGISQAGLPLSNQLSLVRPRQQLTLITTTLPSSSSEEEQEPWRNGYATVDSTGWGTPETADFFRIESSRDTPSTSSKGKGVLKRSRDSEESWDCYGDCAGPAKGDREAVHPKGASGAQP</sequence>
<name>A0A7J7LB71_9MAGN</name>
<evidence type="ECO:0000313" key="2">
    <source>
        <dbReference type="EMBL" id="KAF6139916.1"/>
    </source>
</evidence>
<feature type="compositionally biased region" description="Basic and acidic residues" evidence="1">
    <location>
        <begin position="9"/>
        <end position="18"/>
    </location>
</feature>
<comment type="caution">
    <text evidence="2">The sequence shown here is derived from an EMBL/GenBank/DDBJ whole genome shotgun (WGS) entry which is preliminary data.</text>
</comment>